<proteinExistence type="predicted"/>
<reference evidence="3" key="1">
    <citation type="submission" date="2017-05" db="EMBL/GenBank/DDBJ databases">
        <title>Physiological properties and genetic analysis related to exopolysaccharide production of fresh-water unicellular cyanobacterium Aphanothece sacrum, Suizenji Nori, that has been cultured as a food source in Japan.</title>
        <authorList>
            <person name="Kanesaki Y."/>
            <person name="Yoshikawa S."/>
            <person name="Ohki K."/>
        </authorList>
    </citation>
    <scope>NUCLEOTIDE SEQUENCE [LARGE SCALE GENOMIC DNA]</scope>
    <source>
        <strain evidence="3">FPU1</strain>
    </source>
</reference>
<name>A0A401IMM0_APHSA</name>
<evidence type="ECO:0000259" key="1">
    <source>
        <dbReference type="Pfam" id="PF24732"/>
    </source>
</evidence>
<dbReference type="RefSeq" id="WP_124973065.1">
    <property type="nucleotide sequence ID" value="NZ_BDQK01000016.1"/>
</dbReference>
<evidence type="ECO:0000313" key="2">
    <source>
        <dbReference type="EMBL" id="GBF82468.1"/>
    </source>
</evidence>
<sequence>MISRTTKKFWKAYAKLDETIQQQAHNSYRLFRQDQYHPSLHFKKVHDTLPIYSARVNLDYRAVGILDNNEIIWFWIGTHDAYEKLLSRL</sequence>
<feature type="domain" description="ParE-like toxin" evidence="1">
    <location>
        <begin position="19"/>
        <end position="84"/>
    </location>
</feature>
<dbReference type="SUPFAM" id="SSF143011">
    <property type="entry name" value="RelE-like"/>
    <property type="match status" value="1"/>
</dbReference>
<dbReference type="Proteomes" id="UP000287247">
    <property type="component" value="Unassembled WGS sequence"/>
</dbReference>
<accession>A0A401IMM0</accession>
<dbReference type="OrthoDB" id="129742at2"/>
<protein>
    <recommendedName>
        <fullName evidence="1">ParE-like toxin domain-containing protein</fullName>
    </recommendedName>
</protein>
<evidence type="ECO:0000313" key="3">
    <source>
        <dbReference type="Proteomes" id="UP000287247"/>
    </source>
</evidence>
<dbReference type="InterPro" id="IPR056925">
    <property type="entry name" value="ParE-like"/>
</dbReference>
<dbReference type="Gene3D" id="3.30.2310.20">
    <property type="entry name" value="RelE-like"/>
    <property type="match status" value="1"/>
</dbReference>
<dbReference type="InterPro" id="IPR035093">
    <property type="entry name" value="RelE/ParE_toxin_dom_sf"/>
</dbReference>
<dbReference type="Pfam" id="PF24732">
    <property type="entry name" value="ParE_like"/>
    <property type="match status" value="1"/>
</dbReference>
<dbReference type="EMBL" id="BDQK01000016">
    <property type="protein sequence ID" value="GBF82468.1"/>
    <property type="molecule type" value="Genomic_DNA"/>
</dbReference>
<keyword evidence="3" id="KW-1185">Reference proteome</keyword>
<gene>
    <name evidence="2" type="ORF">AsFPU1_3897</name>
</gene>
<comment type="caution">
    <text evidence="2">The sequence shown here is derived from an EMBL/GenBank/DDBJ whole genome shotgun (WGS) entry which is preliminary data.</text>
</comment>
<dbReference type="AlphaFoldDB" id="A0A401IMM0"/>
<organism evidence="2 3">
    <name type="scientific">Aphanothece sacrum FPU1</name>
    <dbReference type="NCBI Taxonomy" id="1920663"/>
    <lineage>
        <taxon>Bacteria</taxon>
        <taxon>Bacillati</taxon>
        <taxon>Cyanobacteriota</taxon>
        <taxon>Cyanophyceae</taxon>
        <taxon>Oscillatoriophycideae</taxon>
        <taxon>Chroococcales</taxon>
        <taxon>Aphanothecaceae</taxon>
        <taxon>Aphanothece</taxon>
    </lineage>
</organism>